<keyword evidence="2" id="KW-1185">Reference proteome</keyword>
<proteinExistence type="predicted"/>
<reference evidence="1 2" key="1">
    <citation type="submission" date="2021-01" db="EMBL/GenBank/DDBJ databases">
        <title>Whole genome shotgun sequence of Catellatospora coxensis NBRC 107359.</title>
        <authorList>
            <person name="Komaki H."/>
            <person name="Tamura T."/>
        </authorList>
    </citation>
    <scope>NUCLEOTIDE SEQUENCE [LARGE SCALE GENOMIC DNA]</scope>
    <source>
        <strain evidence="1 2">NBRC 107359</strain>
    </source>
</reference>
<accession>A0A8J3L6B7</accession>
<organism evidence="1 2">
    <name type="scientific">Catellatospora coxensis</name>
    <dbReference type="NCBI Taxonomy" id="310354"/>
    <lineage>
        <taxon>Bacteria</taxon>
        <taxon>Bacillati</taxon>
        <taxon>Actinomycetota</taxon>
        <taxon>Actinomycetes</taxon>
        <taxon>Micromonosporales</taxon>
        <taxon>Micromonosporaceae</taxon>
        <taxon>Catellatospora</taxon>
    </lineage>
</organism>
<evidence type="ECO:0000313" key="1">
    <source>
        <dbReference type="EMBL" id="GIG08680.1"/>
    </source>
</evidence>
<dbReference type="Proteomes" id="UP000630887">
    <property type="component" value="Unassembled WGS sequence"/>
</dbReference>
<evidence type="ECO:0000313" key="2">
    <source>
        <dbReference type="Proteomes" id="UP000630887"/>
    </source>
</evidence>
<dbReference type="AlphaFoldDB" id="A0A8J3L6B7"/>
<gene>
    <name evidence="1" type="ORF">Cco03nite_53800</name>
</gene>
<sequence length="69" mass="8054">MTDFHDWEDVRAELHDGDDAALETERARTLAWTHAYHLAEERRRLGLTQRDVARLMNVTPGPGEPDRER</sequence>
<dbReference type="EMBL" id="BONI01000051">
    <property type="protein sequence ID" value="GIG08680.1"/>
    <property type="molecule type" value="Genomic_DNA"/>
</dbReference>
<protein>
    <recommendedName>
        <fullName evidence="3">Helix-turn-helix protein</fullName>
    </recommendedName>
</protein>
<name>A0A8J3L6B7_9ACTN</name>
<evidence type="ECO:0008006" key="3">
    <source>
        <dbReference type="Google" id="ProtNLM"/>
    </source>
</evidence>
<dbReference type="RefSeq" id="WP_239167687.1">
    <property type="nucleotide sequence ID" value="NZ_BAAALC010000014.1"/>
</dbReference>
<comment type="caution">
    <text evidence="1">The sequence shown here is derived from an EMBL/GenBank/DDBJ whole genome shotgun (WGS) entry which is preliminary data.</text>
</comment>